<evidence type="ECO:0000256" key="1">
    <source>
        <dbReference type="SAM" id="MobiDB-lite"/>
    </source>
</evidence>
<feature type="region of interest" description="Disordered" evidence="1">
    <location>
        <begin position="24"/>
        <end position="47"/>
    </location>
</feature>
<protein>
    <submittedName>
        <fullName evidence="2">Uncharacterized protein</fullName>
    </submittedName>
</protein>
<name>A0ABV5PE85_STRCM</name>
<keyword evidence="3" id="KW-1185">Reference proteome</keyword>
<evidence type="ECO:0000313" key="3">
    <source>
        <dbReference type="Proteomes" id="UP001589718"/>
    </source>
</evidence>
<dbReference type="RefSeq" id="WP_345227124.1">
    <property type="nucleotide sequence ID" value="NZ_BAAAXE010000014.1"/>
</dbReference>
<dbReference type="Proteomes" id="UP001589718">
    <property type="component" value="Unassembled WGS sequence"/>
</dbReference>
<sequence>MRKNIRLADGPLSQVNLDVGTVRIRQSGGEGQEPTTSSWSDTTARGF</sequence>
<feature type="compositionally biased region" description="Polar residues" evidence="1">
    <location>
        <begin position="33"/>
        <end position="47"/>
    </location>
</feature>
<gene>
    <name evidence="2" type="ORF">ACFFTU_15595</name>
</gene>
<organism evidence="2 3">
    <name type="scientific">Streptomyces cremeus</name>
    <dbReference type="NCBI Taxonomy" id="66881"/>
    <lineage>
        <taxon>Bacteria</taxon>
        <taxon>Bacillati</taxon>
        <taxon>Actinomycetota</taxon>
        <taxon>Actinomycetes</taxon>
        <taxon>Kitasatosporales</taxon>
        <taxon>Streptomycetaceae</taxon>
        <taxon>Streptomyces</taxon>
    </lineage>
</organism>
<proteinExistence type="predicted"/>
<evidence type="ECO:0000313" key="2">
    <source>
        <dbReference type="EMBL" id="MFB9521368.1"/>
    </source>
</evidence>
<accession>A0ABV5PE85</accession>
<reference evidence="2 3" key="1">
    <citation type="submission" date="2024-09" db="EMBL/GenBank/DDBJ databases">
        <authorList>
            <person name="Sun Q."/>
            <person name="Mori K."/>
        </authorList>
    </citation>
    <scope>NUCLEOTIDE SEQUENCE [LARGE SCALE GENOMIC DNA]</scope>
    <source>
        <strain evidence="2 3">JCM 4362</strain>
    </source>
</reference>
<dbReference type="EMBL" id="JBHMCR010000008">
    <property type="protein sequence ID" value="MFB9521368.1"/>
    <property type="molecule type" value="Genomic_DNA"/>
</dbReference>
<comment type="caution">
    <text evidence="2">The sequence shown here is derived from an EMBL/GenBank/DDBJ whole genome shotgun (WGS) entry which is preliminary data.</text>
</comment>